<evidence type="ECO:0000313" key="14">
    <source>
        <dbReference type="EMBL" id="ROS01187.1"/>
    </source>
</evidence>
<evidence type="ECO:0000256" key="1">
    <source>
        <dbReference type="ARBA" id="ARBA00000085"/>
    </source>
</evidence>
<sequence>MKSRWSKLSISNRLIFSLVSLVAIISGIFALSIYVSVHVVENTLITREMNLYLRTSLAKERPLIDNVSGVDYGQSELEVYTSANVPPSLGQFPYGLSELERSDRDYYVYKKQRSAEVYYLVMDQGNFEDVESLFYYIIYALYLGCVLLSWMIARWLSASIIRPISKLDKAVSEKMRGQDSSIVLHEGNANDEVGRLARSFDSLITQYDESLAREQLFNADVSHELKTPLMVIATSVEMLEEVGGLSAYQEAKLRTIRDACAEVDDLSSTFLLLLKHNYDDGTEPIETDLETVIDQLDYKWRPLVETKELKFSLENHCSITQKVPEGTTMIVLNNLLKNALNYTLQGEVRIDFYNDYWVVSDSGVGISEIDQGQLYHAFRQANNSGRSEGFGLGLSIARRVCDLYGWRLDYQSNTLGGTSFTVSLSEGNFPGNDSA</sequence>
<dbReference type="InterPro" id="IPR050428">
    <property type="entry name" value="TCS_sensor_his_kinase"/>
</dbReference>
<dbReference type="RefSeq" id="WP_123712009.1">
    <property type="nucleotide sequence ID" value="NZ_RKHR01000004.1"/>
</dbReference>
<evidence type="ECO:0000256" key="2">
    <source>
        <dbReference type="ARBA" id="ARBA00004370"/>
    </source>
</evidence>
<evidence type="ECO:0000256" key="10">
    <source>
        <dbReference type="ARBA" id="ARBA00023136"/>
    </source>
</evidence>
<comment type="caution">
    <text evidence="14">The sequence shown here is derived from an EMBL/GenBank/DDBJ whole genome shotgun (WGS) entry which is preliminary data.</text>
</comment>
<evidence type="ECO:0000256" key="7">
    <source>
        <dbReference type="ARBA" id="ARBA00022777"/>
    </source>
</evidence>
<dbReference type="Pfam" id="PF00512">
    <property type="entry name" value="HisKA"/>
    <property type="match status" value="1"/>
</dbReference>
<dbReference type="GO" id="GO:0000155">
    <property type="term" value="F:phosphorelay sensor kinase activity"/>
    <property type="evidence" value="ECO:0007669"/>
    <property type="project" value="InterPro"/>
</dbReference>
<comment type="catalytic activity">
    <reaction evidence="1">
        <text>ATP + protein L-histidine = ADP + protein N-phospho-L-histidine.</text>
        <dbReference type="EC" id="2.7.13.3"/>
    </reaction>
</comment>
<name>A0A3N2DN00_9GAMM</name>
<accession>A0A3N2DN00</accession>
<evidence type="ECO:0000256" key="8">
    <source>
        <dbReference type="ARBA" id="ARBA00022989"/>
    </source>
</evidence>
<dbReference type="InterPro" id="IPR004358">
    <property type="entry name" value="Sig_transdc_His_kin-like_C"/>
</dbReference>
<dbReference type="AlphaFoldDB" id="A0A3N2DN00"/>
<dbReference type="CDD" id="cd06225">
    <property type="entry name" value="HAMP"/>
    <property type="match status" value="1"/>
</dbReference>
<evidence type="ECO:0000256" key="5">
    <source>
        <dbReference type="ARBA" id="ARBA00022679"/>
    </source>
</evidence>
<evidence type="ECO:0000256" key="9">
    <source>
        <dbReference type="ARBA" id="ARBA00023012"/>
    </source>
</evidence>
<proteinExistence type="predicted"/>
<dbReference type="PRINTS" id="PR00344">
    <property type="entry name" value="BCTRLSENSOR"/>
</dbReference>
<dbReference type="Gene3D" id="6.10.340.10">
    <property type="match status" value="1"/>
</dbReference>
<dbReference type="PANTHER" id="PTHR45436">
    <property type="entry name" value="SENSOR HISTIDINE KINASE YKOH"/>
    <property type="match status" value="1"/>
</dbReference>
<keyword evidence="9" id="KW-0902">Two-component regulatory system</keyword>
<dbReference type="PANTHER" id="PTHR45436:SF16">
    <property type="entry name" value="HISTIDINE KINASE"/>
    <property type="match status" value="1"/>
</dbReference>
<feature type="transmembrane region" description="Helical" evidence="11">
    <location>
        <begin position="12"/>
        <end position="35"/>
    </location>
</feature>
<dbReference type="PROSITE" id="PS50109">
    <property type="entry name" value="HIS_KIN"/>
    <property type="match status" value="1"/>
</dbReference>
<protein>
    <recommendedName>
        <fullName evidence="3">histidine kinase</fullName>
        <ecNumber evidence="3">2.7.13.3</ecNumber>
    </recommendedName>
</protein>
<reference evidence="14 15" key="1">
    <citation type="submission" date="2018-11" db="EMBL/GenBank/DDBJ databases">
        <title>Genomic Encyclopedia of Type Strains, Phase IV (KMG-IV): sequencing the most valuable type-strain genomes for metagenomic binning, comparative biology and taxonomic classification.</title>
        <authorList>
            <person name="Goeker M."/>
        </authorList>
    </citation>
    <scope>NUCLEOTIDE SEQUENCE [LARGE SCALE GENOMIC DNA]</scope>
    <source>
        <strain evidence="14 15">DSM 100316</strain>
    </source>
</reference>
<dbReference type="Gene3D" id="1.10.287.130">
    <property type="match status" value="1"/>
</dbReference>
<evidence type="ECO:0000256" key="11">
    <source>
        <dbReference type="SAM" id="Phobius"/>
    </source>
</evidence>
<evidence type="ECO:0000256" key="3">
    <source>
        <dbReference type="ARBA" id="ARBA00012438"/>
    </source>
</evidence>
<dbReference type="Gene3D" id="3.30.565.10">
    <property type="entry name" value="Histidine kinase-like ATPase, C-terminal domain"/>
    <property type="match status" value="1"/>
</dbReference>
<dbReference type="InterPro" id="IPR003660">
    <property type="entry name" value="HAMP_dom"/>
</dbReference>
<dbReference type="InterPro" id="IPR005467">
    <property type="entry name" value="His_kinase_dom"/>
</dbReference>
<dbReference type="SMART" id="SM00387">
    <property type="entry name" value="HATPase_c"/>
    <property type="match status" value="1"/>
</dbReference>
<keyword evidence="4" id="KW-0597">Phosphoprotein</keyword>
<dbReference type="CDD" id="cd00082">
    <property type="entry name" value="HisKA"/>
    <property type="match status" value="1"/>
</dbReference>
<dbReference type="SUPFAM" id="SSF55874">
    <property type="entry name" value="ATPase domain of HSP90 chaperone/DNA topoisomerase II/histidine kinase"/>
    <property type="match status" value="1"/>
</dbReference>
<dbReference type="InterPro" id="IPR036097">
    <property type="entry name" value="HisK_dim/P_sf"/>
</dbReference>
<dbReference type="GO" id="GO:0005886">
    <property type="term" value="C:plasma membrane"/>
    <property type="evidence" value="ECO:0007669"/>
    <property type="project" value="TreeGrafter"/>
</dbReference>
<gene>
    <name evidence="14" type="ORF">EDC56_1615</name>
</gene>
<feature type="domain" description="Histidine kinase" evidence="12">
    <location>
        <begin position="220"/>
        <end position="428"/>
    </location>
</feature>
<dbReference type="InterPro" id="IPR003661">
    <property type="entry name" value="HisK_dim/P_dom"/>
</dbReference>
<keyword evidence="7 14" id="KW-0418">Kinase</keyword>
<dbReference type="Proteomes" id="UP000275394">
    <property type="component" value="Unassembled WGS sequence"/>
</dbReference>
<comment type="subcellular location">
    <subcellularLocation>
        <location evidence="2">Membrane</location>
    </subcellularLocation>
</comment>
<keyword evidence="15" id="KW-1185">Reference proteome</keyword>
<feature type="domain" description="HAMP" evidence="13">
    <location>
        <begin position="158"/>
        <end position="212"/>
    </location>
</feature>
<dbReference type="InterPro" id="IPR036890">
    <property type="entry name" value="HATPase_C_sf"/>
</dbReference>
<evidence type="ECO:0000313" key="15">
    <source>
        <dbReference type="Proteomes" id="UP000275394"/>
    </source>
</evidence>
<dbReference type="InterPro" id="IPR003594">
    <property type="entry name" value="HATPase_dom"/>
</dbReference>
<keyword evidence="5" id="KW-0808">Transferase</keyword>
<keyword evidence="10 11" id="KW-0472">Membrane</keyword>
<keyword evidence="6 11" id="KW-0812">Transmembrane</keyword>
<dbReference type="Pfam" id="PF02518">
    <property type="entry name" value="HATPase_c"/>
    <property type="match status" value="1"/>
</dbReference>
<dbReference type="EC" id="2.7.13.3" evidence="3"/>
<dbReference type="PROSITE" id="PS50885">
    <property type="entry name" value="HAMP"/>
    <property type="match status" value="1"/>
</dbReference>
<dbReference type="SUPFAM" id="SSF47384">
    <property type="entry name" value="Homodimeric domain of signal transducing histidine kinase"/>
    <property type="match status" value="1"/>
</dbReference>
<feature type="transmembrane region" description="Helical" evidence="11">
    <location>
        <begin position="133"/>
        <end position="156"/>
    </location>
</feature>
<dbReference type="SMART" id="SM00388">
    <property type="entry name" value="HisKA"/>
    <property type="match status" value="1"/>
</dbReference>
<dbReference type="OrthoDB" id="9121563at2"/>
<evidence type="ECO:0000259" key="12">
    <source>
        <dbReference type="PROSITE" id="PS50109"/>
    </source>
</evidence>
<evidence type="ECO:0000256" key="6">
    <source>
        <dbReference type="ARBA" id="ARBA00022692"/>
    </source>
</evidence>
<evidence type="ECO:0000259" key="13">
    <source>
        <dbReference type="PROSITE" id="PS50885"/>
    </source>
</evidence>
<evidence type="ECO:0000256" key="4">
    <source>
        <dbReference type="ARBA" id="ARBA00022553"/>
    </source>
</evidence>
<keyword evidence="8 11" id="KW-1133">Transmembrane helix</keyword>
<organism evidence="14 15">
    <name type="scientific">Sinobacterium caligoides</name>
    <dbReference type="NCBI Taxonomy" id="933926"/>
    <lineage>
        <taxon>Bacteria</taxon>
        <taxon>Pseudomonadati</taxon>
        <taxon>Pseudomonadota</taxon>
        <taxon>Gammaproteobacteria</taxon>
        <taxon>Cellvibrionales</taxon>
        <taxon>Spongiibacteraceae</taxon>
        <taxon>Sinobacterium</taxon>
    </lineage>
</organism>
<dbReference type="EMBL" id="RKHR01000004">
    <property type="protein sequence ID" value="ROS01187.1"/>
    <property type="molecule type" value="Genomic_DNA"/>
</dbReference>